<evidence type="ECO:0000313" key="3">
    <source>
        <dbReference type="Proteomes" id="UP000219329"/>
    </source>
</evidence>
<keyword evidence="1" id="KW-0732">Signal</keyword>
<dbReference type="AlphaFoldDB" id="A0A2A5WBR6"/>
<feature type="signal peptide" evidence="1">
    <location>
        <begin position="1"/>
        <end position="18"/>
    </location>
</feature>
<evidence type="ECO:0008006" key="4">
    <source>
        <dbReference type="Google" id="ProtNLM"/>
    </source>
</evidence>
<accession>A0A2A5WBR6</accession>
<name>A0A2A5WBR6_9GAMM</name>
<reference evidence="2 3" key="1">
    <citation type="submission" date="2017-08" db="EMBL/GenBank/DDBJ databases">
        <title>Fine stratification of microbial communities through a metagenomic profile of the photic zone.</title>
        <authorList>
            <person name="Haro-Moreno J.M."/>
            <person name="Lopez-Perez M."/>
            <person name="De La Torre J."/>
            <person name="Picazo A."/>
            <person name="Camacho A."/>
            <person name="Rodriguez-Valera F."/>
        </authorList>
    </citation>
    <scope>NUCLEOTIDE SEQUENCE [LARGE SCALE GENOMIC DNA]</scope>
    <source>
        <strain evidence="2">MED-G28</strain>
    </source>
</reference>
<dbReference type="Proteomes" id="UP000219329">
    <property type="component" value="Unassembled WGS sequence"/>
</dbReference>
<gene>
    <name evidence="2" type="ORF">CNF02_07220</name>
</gene>
<protein>
    <recommendedName>
        <fullName evidence="4">Lipocalin-like domain-containing protein</fullName>
    </recommendedName>
</protein>
<dbReference type="EMBL" id="NTJZ01000006">
    <property type="protein sequence ID" value="PDH33811.1"/>
    <property type="molecule type" value="Genomic_DNA"/>
</dbReference>
<sequence>MRNLFIVFALTAAVSAQAATDCILEMNGTWTLNPEKSLDPEGLQFEVLIFSNTEVEQRYAMEFENGPEDKGSLDWSVLCDGKDHPSPDFPWSNAANATVAISRLGDKSEFVTQKEGGVLTMTYTRVLADDDQTMISVGRDAVGKIIWVRVFDRED</sequence>
<comment type="caution">
    <text evidence="2">The sequence shown here is derived from an EMBL/GenBank/DDBJ whole genome shotgun (WGS) entry which is preliminary data.</text>
</comment>
<evidence type="ECO:0000313" key="2">
    <source>
        <dbReference type="EMBL" id="PDH33811.1"/>
    </source>
</evidence>
<organism evidence="2 3">
    <name type="scientific">OM182 bacterium MED-G28</name>
    <dbReference type="NCBI Taxonomy" id="1986256"/>
    <lineage>
        <taxon>Bacteria</taxon>
        <taxon>Pseudomonadati</taxon>
        <taxon>Pseudomonadota</taxon>
        <taxon>Gammaproteobacteria</taxon>
        <taxon>OMG group</taxon>
        <taxon>OM182 clade</taxon>
    </lineage>
</organism>
<proteinExistence type="predicted"/>
<evidence type="ECO:0000256" key="1">
    <source>
        <dbReference type="SAM" id="SignalP"/>
    </source>
</evidence>
<feature type="chain" id="PRO_5013241263" description="Lipocalin-like domain-containing protein" evidence="1">
    <location>
        <begin position="19"/>
        <end position="155"/>
    </location>
</feature>